<evidence type="ECO:0000313" key="1">
    <source>
        <dbReference type="EMBL" id="KAK3939445.1"/>
    </source>
</evidence>
<dbReference type="Proteomes" id="UP001303473">
    <property type="component" value="Unassembled WGS sequence"/>
</dbReference>
<comment type="caution">
    <text evidence="1">The sequence shown here is derived from an EMBL/GenBank/DDBJ whole genome shotgun (WGS) entry which is preliminary data.</text>
</comment>
<proteinExistence type="predicted"/>
<dbReference type="AlphaFoldDB" id="A0AAN6N5A6"/>
<protein>
    <submittedName>
        <fullName evidence="1">Uncharacterized protein</fullName>
    </submittedName>
</protein>
<name>A0AAN6N5A6_9PEZI</name>
<reference evidence="2" key="1">
    <citation type="journal article" date="2023" name="Mol. Phylogenet. Evol.">
        <title>Genome-scale phylogeny and comparative genomics of the fungal order Sordariales.</title>
        <authorList>
            <person name="Hensen N."/>
            <person name="Bonometti L."/>
            <person name="Westerberg I."/>
            <person name="Brannstrom I.O."/>
            <person name="Guillou S."/>
            <person name="Cros-Aarteil S."/>
            <person name="Calhoun S."/>
            <person name="Haridas S."/>
            <person name="Kuo A."/>
            <person name="Mondo S."/>
            <person name="Pangilinan J."/>
            <person name="Riley R."/>
            <person name="LaButti K."/>
            <person name="Andreopoulos B."/>
            <person name="Lipzen A."/>
            <person name="Chen C."/>
            <person name="Yan M."/>
            <person name="Daum C."/>
            <person name="Ng V."/>
            <person name="Clum A."/>
            <person name="Steindorff A."/>
            <person name="Ohm R.A."/>
            <person name="Martin F."/>
            <person name="Silar P."/>
            <person name="Natvig D.O."/>
            <person name="Lalanne C."/>
            <person name="Gautier V."/>
            <person name="Ament-Velasquez S.L."/>
            <person name="Kruys A."/>
            <person name="Hutchinson M.I."/>
            <person name="Powell A.J."/>
            <person name="Barry K."/>
            <person name="Miller A.N."/>
            <person name="Grigoriev I.V."/>
            <person name="Debuchy R."/>
            <person name="Gladieux P."/>
            <person name="Hiltunen Thoren M."/>
            <person name="Johannesson H."/>
        </authorList>
    </citation>
    <scope>NUCLEOTIDE SEQUENCE [LARGE SCALE GENOMIC DNA]</scope>
    <source>
        <strain evidence="2">CBS 340.73</strain>
    </source>
</reference>
<dbReference type="EMBL" id="MU853811">
    <property type="protein sequence ID" value="KAK3939445.1"/>
    <property type="molecule type" value="Genomic_DNA"/>
</dbReference>
<accession>A0AAN6N5A6</accession>
<organism evidence="1 2">
    <name type="scientific">Diplogelasinospora grovesii</name>
    <dbReference type="NCBI Taxonomy" id="303347"/>
    <lineage>
        <taxon>Eukaryota</taxon>
        <taxon>Fungi</taxon>
        <taxon>Dikarya</taxon>
        <taxon>Ascomycota</taxon>
        <taxon>Pezizomycotina</taxon>
        <taxon>Sordariomycetes</taxon>
        <taxon>Sordariomycetidae</taxon>
        <taxon>Sordariales</taxon>
        <taxon>Diplogelasinosporaceae</taxon>
        <taxon>Diplogelasinospora</taxon>
    </lineage>
</organism>
<keyword evidence="2" id="KW-1185">Reference proteome</keyword>
<evidence type="ECO:0000313" key="2">
    <source>
        <dbReference type="Proteomes" id="UP001303473"/>
    </source>
</evidence>
<sequence length="95" mass="10588">MLQAGRYLVAEAGNFPLIRVVIATFLPLIVANRSLTLDLGHAASPLSPEPFPCLGCHMRVSPCRSEVRGHGGFHRRQLAHVRQPLITTTWRRYST</sequence>
<gene>
    <name evidence="1" type="ORF">QBC46DRAFT_387908</name>
</gene>